<comment type="caution">
    <text evidence="1">The sequence shown here is derived from an EMBL/GenBank/DDBJ whole genome shotgun (WGS) entry which is preliminary data.</text>
</comment>
<name>A0AC61REC0_9BACT</name>
<organism evidence="1 2">
    <name type="scientific">Lepagella muris</name>
    <dbReference type="NCBI Taxonomy" id="3032870"/>
    <lineage>
        <taxon>Bacteria</taxon>
        <taxon>Pseudomonadati</taxon>
        <taxon>Bacteroidota</taxon>
        <taxon>Bacteroidia</taxon>
        <taxon>Bacteroidales</taxon>
        <taxon>Muribaculaceae</taxon>
        <taxon>Lepagella</taxon>
    </lineage>
</organism>
<dbReference type="EMBL" id="SRYB01000019">
    <property type="protein sequence ID" value="TGY77892.1"/>
    <property type="molecule type" value="Genomic_DNA"/>
</dbReference>
<sequence length="111" mass="13046">MNENFYLSIDELCTLEQTDALLTLGMGTERLYYEEQSGHFLFPLSSAIKWIRENKGINIRANYRFIGRDWFADWLNLSTSEYDDTDEYYPTKEAAESAMLSFVLTQFNNNE</sequence>
<evidence type="ECO:0000313" key="1">
    <source>
        <dbReference type="EMBL" id="TGY77892.1"/>
    </source>
</evidence>
<gene>
    <name evidence="1" type="ORF">E5331_12885</name>
</gene>
<keyword evidence="2" id="KW-1185">Reference proteome</keyword>
<evidence type="ECO:0000313" key="2">
    <source>
        <dbReference type="Proteomes" id="UP000306319"/>
    </source>
</evidence>
<reference evidence="1" key="1">
    <citation type="submission" date="2019-04" db="EMBL/GenBank/DDBJ databases">
        <title>Microbes associate with the intestines of laboratory mice.</title>
        <authorList>
            <person name="Navarre W."/>
            <person name="Wong E."/>
            <person name="Huang K."/>
            <person name="Tropini C."/>
            <person name="Ng K."/>
            <person name="Yu B."/>
        </authorList>
    </citation>
    <scope>NUCLEOTIDE SEQUENCE</scope>
    <source>
        <strain evidence="1">NM04_E33</strain>
    </source>
</reference>
<accession>A0AC61REC0</accession>
<proteinExistence type="predicted"/>
<dbReference type="Proteomes" id="UP000306319">
    <property type="component" value="Unassembled WGS sequence"/>
</dbReference>
<protein>
    <submittedName>
        <fullName evidence="1">Uncharacterized protein</fullName>
    </submittedName>
</protein>